<dbReference type="EMBL" id="JASNQZ010000008">
    <property type="protein sequence ID" value="KAL0953350.1"/>
    <property type="molecule type" value="Genomic_DNA"/>
</dbReference>
<dbReference type="InterPro" id="IPR050057">
    <property type="entry name" value="Prokaryotic/Mito_RF"/>
</dbReference>
<dbReference type="PANTHER" id="PTHR43804">
    <property type="entry name" value="LD18447P"/>
    <property type="match status" value="1"/>
</dbReference>
<organism evidence="5 6">
    <name type="scientific">Hohenbuehelia grisea</name>
    <dbReference type="NCBI Taxonomy" id="104357"/>
    <lineage>
        <taxon>Eukaryota</taxon>
        <taxon>Fungi</taxon>
        <taxon>Dikarya</taxon>
        <taxon>Basidiomycota</taxon>
        <taxon>Agaricomycotina</taxon>
        <taxon>Agaricomycetes</taxon>
        <taxon>Agaricomycetidae</taxon>
        <taxon>Agaricales</taxon>
        <taxon>Pleurotineae</taxon>
        <taxon>Pleurotaceae</taxon>
        <taxon>Hohenbuehelia</taxon>
    </lineage>
</organism>
<dbReference type="PANTHER" id="PTHR43804:SF7">
    <property type="entry name" value="LD18447P"/>
    <property type="match status" value="1"/>
</dbReference>
<accession>A0ABR3JE12</accession>
<keyword evidence="2" id="KW-0488">Methylation</keyword>
<dbReference type="SMART" id="SM00937">
    <property type="entry name" value="PCRF"/>
    <property type="match status" value="1"/>
</dbReference>
<dbReference type="Pfam" id="PF03462">
    <property type="entry name" value="PCRF"/>
    <property type="match status" value="1"/>
</dbReference>
<dbReference type="Pfam" id="PF00472">
    <property type="entry name" value="RF-1"/>
    <property type="match status" value="1"/>
</dbReference>
<name>A0ABR3JE12_9AGAR</name>
<evidence type="ECO:0000256" key="2">
    <source>
        <dbReference type="ARBA" id="ARBA00022481"/>
    </source>
</evidence>
<evidence type="ECO:0000256" key="1">
    <source>
        <dbReference type="ARBA" id="ARBA00010835"/>
    </source>
</evidence>
<dbReference type="PROSITE" id="PS00745">
    <property type="entry name" value="RF_PROK_I"/>
    <property type="match status" value="1"/>
</dbReference>
<dbReference type="Gene3D" id="3.30.70.1660">
    <property type="match status" value="1"/>
</dbReference>
<feature type="domain" description="Prokaryotic-type class I peptide chain release factors" evidence="4">
    <location>
        <begin position="285"/>
        <end position="301"/>
    </location>
</feature>
<dbReference type="Proteomes" id="UP001556367">
    <property type="component" value="Unassembled WGS sequence"/>
</dbReference>
<evidence type="ECO:0000259" key="4">
    <source>
        <dbReference type="PROSITE" id="PS00745"/>
    </source>
</evidence>
<dbReference type="Gene3D" id="3.30.160.20">
    <property type="match status" value="1"/>
</dbReference>
<evidence type="ECO:0000313" key="6">
    <source>
        <dbReference type="Proteomes" id="UP001556367"/>
    </source>
</evidence>
<dbReference type="InterPro" id="IPR000352">
    <property type="entry name" value="Pep_chain_release_fac_I"/>
</dbReference>
<dbReference type="Gene3D" id="6.10.140.1950">
    <property type="match status" value="1"/>
</dbReference>
<sequence>MLSLRIGRSCTSSSPLLRLVAIQHRSYTAAKPQTNARIVNSASAQKQIQDIENNASKILRAVQLRTAERRKLRSEMTETFSTAEDIQRMKRLKETEDIQAAWTEWESTRELLNETIALLADEDPAMCAMAQEEYISLLSTLSHLASTKFPELLVPNSSTGHLSALMELKSGVGGSESSLFLSELLRMYMRYANVMNWKAALVGSNELDGGGTKDAIVEITGSGAYDALRWESGVHRVQRVPATETSGRVHTSTVAVVVLPLVEEKSVNAEEDLFSMDDIKLEVMRARGAGGQHVNKTESAVRLTHIPSGITVSMQDERSQHQNRRRAFQVLRARLMDLKIAAEIKSRRDVRRNLVQGADRSEKIRTYNFPQDRITDHRIGLTLTGINYVMEGDGLQSIIDPLQFHHNESVLADMLDEVPS</sequence>
<keyword evidence="6" id="KW-1185">Reference proteome</keyword>
<evidence type="ECO:0000313" key="5">
    <source>
        <dbReference type="EMBL" id="KAL0953350.1"/>
    </source>
</evidence>
<comment type="caution">
    <text evidence="5">The sequence shown here is derived from an EMBL/GenBank/DDBJ whole genome shotgun (WGS) entry which is preliminary data.</text>
</comment>
<dbReference type="SUPFAM" id="SSF75620">
    <property type="entry name" value="Release factor"/>
    <property type="match status" value="1"/>
</dbReference>
<dbReference type="InterPro" id="IPR005139">
    <property type="entry name" value="PCRF"/>
</dbReference>
<keyword evidence="3" id="KW-0648">Protein biosynthesis</keyword>
<proteinExistence type="inferred from homology"/>
<reference evidence="6" key="1">
    <citation type="submission" date="2024-06" db="EMBL/GenBank/DDBJ databases">
        <title>Multi-omics analyses provide insights into the biosynthesis of the anticancer antibiotic pleurotin in Hohenbuehelia grisea.</title>
        <authorList>
            <person name="Weaver J.A."/>
            <person name="Alberti F."/>
        </authorList>
    </citation>
    <scope>NUCLEOTIDE SEQUENCE [LARGE SCALE GENOMIC DNA]</scope>
    <source>
        <strain evidence="6">T-177</strain>
    </source>
</reference>
<gene>
    <name evidence="5" type="ORF">HGRIS_004590</name>
</gene>
<dbReference type="InterPro" id="IPR045853">
    <property type="entry name" value="Pep_chain_release_fac_I_sf"/>
</dbReference>
<protein>
    <recommendedName>
        <fullName evidence="4">Prokaryotic-type class I peptide chain release factors domain-containing protein</fullName>
    </recommendedName>
</protein>
<comment type="similarity">
    <text evidence="1">Belongs to the prokaryotic/mitochondrial release factor family.</text>
</comment>
<evidence type="ECO:0000256" key="3">
    <source>
        <dbReference type="ARBA" id="ARBA00022917"/>
    </source>
</evidence>